<dbReference type="EMBL" id="CAJNJA010015301">
    <property type="protein sequence ID" value="CAE7359520.1"/>
    <property type="molecule type" value="Genomic_DNA"/>
</dbReference>
<name>A0A812PYX3_9DINO</name>
<organism evidence="2 3">
    <name type="scientific">Symbiodinium necroappetens</name>
    <dbReference type="NCBI Taxonomy" id="1628268"/>
    <lineage>
        <taxon>Eukaryota</taxon>
        <taxon>Sar</taxon>
        <taxon>Alveolata</taxon>
        <taxon>Dinophyceae</taxon>
        <taxon>Suessiales</taxon>
        <taxon>Symbiodiniaceae</taxon>
        <taxon>Symbiodinium</taxon>
    </lineage>
</organism>
<comment type="caution">
    <text evidence="2">The sequence shown here is derived from an EMBL/GenBank/DDBJ whole genome shotgun (WGS) entry which is preliminary data.</text>
</comment>
<feature type="compositionally biased region" description="Polar residues" evidence="1">
    <location>
        <begin position="419"/>
        <end position="429"/>
    </location>
</feature>
<dbReference type="AlphaFoldDB" id="A0A812PYX3"/>
<protein>
    <submittedName>
        <fullName evidence="2">Uncharacterized protein</fullName>
    </submittedName>
</protein>
<dbReference type="Proteomes" id="UP000601435">
    <property type="component" value="Unassembled WGS sequence"/>
</dbReference>
<gene>
    <name evidence="2" type="ORF">SNEC2469_LOCUS9461</name>
</gene>
<dbReference type="OrthoDB" id="444966at2759"/>
<reference evidence="2" key="1">
    <citation type="submission" date="2021-02" db="EMBL/GenBank/DDBJ databases">
        <authorList>
            <person name="Dougan E. K."/>
            <person name="Rhodes N."/>
            <person name="Thang M."/>
            <person name="Chan C."/>
        </authorList>
    </citation>
    <scope>NUCLEOTIDE SEQUENCE</scope>
</reference>
<evidence type="ECO:0000313" key="2">
    <source>
        <dbReference type="EMBL" id="CAE7359520.1"/>
    </source>
</evidence>
<keyword evidence="3" id="KW-1185">Reference proteome</keyword>
<sequence>MGVTNAKDNAKGGMPGKVNSGRETEGKRFPLPPSGGGISTPSVAADLADNWWWLYLAWWLHIYVEASPLPLVGTFDSAGIGFDYLGQWSPLQPREDIGVFRLRAGIELPGDRALLEAHHGSMVPKAADKNNPKAAGKGKSKGGDTPQTSKIDFALPTAMVTCLQAITSRSTQDLWTSPTAVPTDLSVEQQAQRRASAVGKLSKRINGDLRAKEELRTALQTWMSTIGLHLAGLAQRVRALGDKVDVDLAEACREMQAALAVQPSLATSEQVATAIDAIGKPIWSLPQEQETLRLAASLRAFSVVELPARGPDGMSEVSFGTAGIVPFGTADSAMNGAGAAAMIFDGGESGRLLHTGDASSGHARVPPSTAPDRDAHAGVPEGVASRAKRWRRRDGAEASRPSKSPRREVLAGAPWPASATGTTPDALQRQPRTQLLEVEESVHSTEDSGLTWESAWQQVLQFALEHGTAMVGEVIRDSQQDAVLPLQDDSPEDRADLLAAAEELWMVLQAAAGLADAAAVPSLCVRLQELLNRVRQCPSALSGIRQGTLLMAQITVGNLLDPYSYAPTTAQEWLFPAAIAEHGALARGHIATMPSASQAMTALLAKRCPALLRIPDDGVPDLL</sequence>
<feature type="region of interest" description="Disordered" evidence="1">
    <location>
        <begin position="352"/>
        <end position="429"/>
    </location>
</feature>
<feature type="region of interest" description="Disordered" evidence="1">
    <location>
        <begin position="122"/>
        <end position="148"/>
    </location>
</feature>
<feature type="region of interest" description="Disordered" evidence="1">
    <location>
        <begin position="1"/>
        <end position="35"/>
    </location>
</feature>
<evidence type="ECO:0000313" key="3">
    <source>
        <dbReference type="Proteomes" id="UP000601435"/>
    </source>
</evidence>
<proteinExistence type="predicted"/>
<evidence type="ECO:0000256" key="1">
    <source>
        <dbReference type="SAM" id="MobiDB-lite"/>
    </source>
</evidence>
<accession>A0A812PYX3</accession>